<evidence type="ECO:0000259" key="2">
    <source>
        <dbReference type="Pfam" id="PF01243"/>
    </source>
</evidence>
<accession>A0AAC9PQR3</accession>
<dbReference type="InterPro" id="IPR019920">
    <property type="entry name" value="F420-binding_dom_put"/>
</dbReference>
<dbReference type="InterPro" id="IPR052019">
    <property type="entry name" value="F420H2_bilvrd_red/Heme_oxyg"/>
</dbReference>
<dbReference type="Gene3D" id="2.30.110.10">
    <property type="entry name" value="Electron Transport, Fmn-binding Protein, Chain A"/>
    <property type="match status" value="1"/>
</dbReference>
<dbReference type="Proteomes" id="UP000185511">
    <property type="component" value="Chromosome"/>
</dbReference>
<evidence type="ECO:0000256" key="1">
    <source>
        <dbReference type="ARBA" id="ARBA00023002"/>
    </source>
</evidence>
<evidence type="ECO:0000313" key="4">
    <source>
        <dbReference type="Proteomes" id="UP000185511"/>
    </source>
</evidence>
<keyword evidence="1" id="KW-0560">Oxidoreductase</keyword>
<dbReference type="NCBIfam" id="TIGR03618">
    <property type="entry name" value="Rv1155_F420"/>
    <property type="match status" value="1"/>
</dbReference>
<dbReference type="GO" id="GO:0005829">
    <property type="term" value="C:cytosol"/>
    <property type="evidence" value="ECO:0007669"/>
    <property type="project" value="TreeGrafter"/>
</dbReference>
<evidence type="ECO:0000313" key="3">
    <source>
        <dbReference type="EMBL" id="APU13355.1"/>
    </source>
</evidence>
<dbReference type="PANTHER" id="PTHR35176:SF6">
    <property type="entry name" value="HEME OXYGENASE HI_0854-RELATED"/>
    <property type="match status" value="1"/>
</dbReference>
<dbReference type="RefSeq" id="WP_198042946.1">
    <property type="nucleotide sequence ID" value="NZ_CP016076.1"/>
</dbReference>
<organism evidence="3 4">
    <name type="scientific">Actinoalloteichus fjordicus</name>
    <dbReference type="NCBI Taxonomy" id="1612552"/>
    <lineage>
        <taxon>Bacteria</taxon>
        <taxon>Bacillati</taxon>
        <taxon>Actinomycetota</taxon>
        <taxon>Actinomycetes</taxon>
        <taxon>Pseudonocardiales</taxon>
        <taxon>Pseudonocardiaceae</taxon>
        <taxon>Actinoalloteichus</taxon>
    </lineage>
</organism>
<proteinExistence type="predicted"/>
<reference evidence="4" key="1">
    <citation type="submission" date="2016-06" db="EMBL/GenBank/DDBJ databases">
        <title>Complete genome sequence of Actinoalloteichus fjordicus DSM 46855 (=ADI127-17), type strain of the new species Actinoalloteichus fjordicus.</title>
        <authorList>
            <person name="Ruckert C."/>
            <person name="Nouioui I."/>
            <person name="Willmese J."/>
            <person name="van Wezel G."/>
            <person name="Klenk H.-P."/>
            <person name="Kalinowski J."/>
            <person name="Zotchev S.B."/>
        </authorList>
    </citation>
    <scope>NUCLEOTIDE SEQUENCE [LARGE SCALE GENOMIC DNA]</scope>
    <source>
        <strain evidence="4">ADI127-7</strain>
    </source>
</reference>
<feature type="domain" description="Pyridoxamine 5'-phosphate oxidase N-terminal" evidence="2">
    <location>
        <begin position="8"/>
        <end position="134"/>
    </location>
</feature>
<protein>
    <submittedName>
        <fullName evidence="3">PPOX class putative F420-dependent enzyme</fullName>
    </submittedName>
</protein>
<dbReference type="GO" id="GO:0070967">
    <property type="term" value="F:coenzyme F420 binding"/>
    <property type="evidence" value="ECO:0007669"/>
    <property type="project" value="TreeGrafter"/>
</dbReference>
<dbReference type="InterPro" id="IPR011576">
    <property type="entry name" value="Pyridox_Oxase_N"/>
</dbReference>
<dbReference type="EMBL" id="CP016076">
    <property type="protein sequence ID" value="APU13355.1"/>
    <property type="molecule type" value="Genomic_DNA"/>
</dbReference>
<sequence>MMQPVTQESLRRLLDTPVFGIVATIQPDGTAQQSVVWVGRDGDDVLFFLAVDSRKAKNLRHDPRVSVLLNPADAPHTYAVIRGIATFEPDRTRALRDELATKYVGVPYAEHVARTPTASYEGAMTTVRVTPDKILGRL</sequence>
<dbReference type="SUPFAM" id="SSF50475">
    <property type="entry name" value="FMN-binding split barrel"/>
    <property type="match status" value="1"/>
</dbReference>
<dbReference type="KEGG" id="acad:UA74_06410"/>
<dbReference type="InterPro" id="IPR012349">
    <property type="entry name" value="Split_barrel_FMN-bd"/>
</dbReference>
<name>A0AAC9PQR3_9PSEU</name>
<gene>
    <name evidence="3" type="ORF">UA74_06410</name>
</gene>
<dbReference type="AlphaFoldDB" id="A0AAC9PQR3"/>
<dbReference type="GO" id="GO:0016627">
    <property type="term" value="F:oxidoreductase activity, acting on the CH-CH group of donors"/>
    <property type="evidence" value="ECO:0007669"/>
    <property type="project" value="TreeGrafter"/>
</dbReference>
<dbReference type="PANTHER" id="PTHR35176">
    <property type="entry name" value="HEME OXYGENASE HI_0854-RELATED"/>
    <property type="match status" value="1"/>
</dbReference>
<keyword evidence="4" id="KW-1185">Reference proteome</keyword>
<dbReference type="Pfam" id="PF01243">
    <property type="entry name" value="PNPOx_N"/>
    <property type="match status" value="1"/>
</dbReference>